<evidence type="ECO:0000313" key="2">
    <source>
        <dbReference type="Proteomes" id="UP000264071"/>
    </source>
</evidence>
<proteinExistence type="predicted"/>
<dbReference type="EMBL" id="DPIY01000009">
    <property type="protein sequence ID" value="HCT57478.1"/>
    <property type="molecule type" value="Genomic_DNA"/>
</dbReference>
<sequence>MARHLIADVDLLDGAMTDTNYPEVVMLSRPLKTLLRMAAPLGVMACASGAGSTGATVGSGVGDKMLRGAPWVAGKSLPAHRGAVVVLPLAWQAGATQPAFMEPGAAASDAPLQQLLTAMQQHLDSLAAGAVVAPLRGDGLTPPDVQFGCPSLNQQECDVLDPGETLGRQGTFHRLAVANPSPAWKAALRQRLDSAQATHAVVITLEIGQYLPRQRGITGSKYVTLGAAHEASLPWLTSLETPVSVIQLTGAVVDGQGKAVRIAAEGLWVKRTPLLLSAIDAQALLRDDDIRTLLRTPRNDLPGQPLVWQAGLASLLRSLELR</sequence>
<reference evidence="1 2" key="1">
    <citation type="journal article" date="2018" name="Nat. Biotechnol.">
        <title>A standardized bacterial taxonomy based on genome phylogeny substantially revises the tree of life.</title>
        <authorList>
            <person name="Parks D.H."/>
            <person name="Chuvochina M."/>
            <person name="Waite D.W."/>
            <person name="Rinke C."/>
            <person name="Skarshewski A."/>
            <person name="Chaumeil P.A."/>
            <person name="Hugenholtz P."/>
        </authorList>
    </citation>
    <scope>NUCLEOTIDE SEQUENCE [LARGE SCALE GENOMIC DNA]</scope>
    <source>
        <strain evidence="1">UBA8844</strain>
    </source>
</reference>
<dbReference type="Proteomes" id="UP000264071">
    <property type="component" value="Unassembled WGS sequence"/>
</dbReference>
<accession>A0A3D4VA14</accession>
<dbReference type="AlphaFoldDB" id="A0A3D4VA14"/>
<evidence type="ECO:0000313" key="1">
    <source>
        <dbReference type="EMBL" id="HCT57478.1"/>
    </source>
</evidence>
<comment type="caution">
    <text evidence="1">The sequence shown here is derived from an EMBL/GenBank/DDBJ whole genome shotgun (WGS) entry which is preliminary data.</text>
</comment>
<organism evidence="1 2">
    <name type="scientific">Gemmatimonas aurantiaca</name>
    <dbReference type="NCBI Taxonomy" id="173480"/>
    <lineage>
        <taxon>Bacteria</taxon>
        <taxon>Pseudomonadati</taxon>
        <taxon>Gemmatimonadota</taxon>
        <taxon>Gemmatimonadia</taxon>
        <taxon>Gemmatimonadales</taxon>
        <taxon>Gemmatimonadaceae</taxon>
        <taxon>Gemmatimonas</taxon>
    </lineage>
</organism>
<name>A0A3D4VA14_9BACT</name>
<gene>
    <name evidence="1" type="ORF">DGD08_09780</name>
</gene>
<protein>
    <submittedName>
        <fullName evidence="1">Uncharacterized protein</fullName>
    </submittedName>
</protein>